<dbReference type="SUPFAM" id="SSF53474">
    <property type="entry name" value="alpha/beta-Hydrolases"/>
    <property type="match status" value="1"/>
</dbReference>
<dbReference type="GO" id="GO:0016787">
    <property type="term" value="F:hydrolase activity"/>
    <property type="evidence" value="ECO:0007669"/>
    <property type="project" value="UniProtKB-KW"/>
</dbReference>
<dbReference type="InterPro" id="IPR050266">
    <property type="entry name" value="AB_hydrolase_sf"/>
</dbReference>
<sequence>MTEQPAVLRGTTSHGMEYLTWGAGSRTLLFIPGGPGSGLPVGLTGRLSRRWFAPFVDAGFTIWYVTRRRNMPRGHTVADMADDYGLMIDEELDGRVDLVVGESYGGMIAQYLAARHGERVGEVAMVVAAADVSAWGKEVDSRLAPALERGDAAAVGAAFAEYILPSDRARWLRRLMGPWIGRGLLSGKNYPASDVLVEVEAEIAFDARSVLSDIAVPVIVLCGDEDLFFPADLVEETARLIPDCARVRYAGQGHVKVATSGQVPRDILAFVDRH</sequence>
<keyword evidence="2" id="KW-0378">Hydrolase</keyword>
<organism evidence="2">
    <name type="scientific">uncultured Microbacterium sp</name>
    <dbReference type="NCBI Taxonomy" id="191216"/>
    <lineage>
        <taxon>Bacteria</taxon>
        <taxon>Bacillati</taxon>
        <taxon>Actinomycetota</taxon>
        <taxon>Actinomycetes</taxon>
        <taxon>Micrococcales</taxon>
        <taxon>Microbacteriaceae</taxon>
        <taxon>Microbacterium</taxon>
        <taxon>environmental samples</taxon>
    </lineage>
</organism>
<evidence type="ECO:0000259" key="1">
    <source>
        <dbReference type="Pfam" id="PF00561"/>
    </source>
</evidence>
<dbReference type="InterPro" id="IPR000073">
    <property type="entry name" value="AB_hydrolase_1"/>
</dbReference>
<feature type="domain" description="AB hydrolase-1" evidence="1">
    <location>
        <begin position="28"/>
        <end position="254"/>
    </location>
</feature>
<proteinExistence type="predicted"/>
<dbReference type="EMBL" id="FLQR01000009">
    <property type="protein sequence ID" value="SBS74147.1"/>
    <property type="molecule type" value="Genomic_DNA"/>
</dbReference>
<name>A0A1Y5P683_9MICO</name>
<dbReference type="PANTHER" id="PTHR43798:SF33">
    <property type="entry name" value="HYDROLASE, PUTATIVE (AFU_ORTHOLOGUE AFUA_2G14860)-RELATED"/>
    <property type="match status" value="1"/>
</dbReference>
<dbReference type="PRINTS" id="PR00111">
    <property type="entry name" value="ABHYDROLASE"/>
</dbReference>
<protein>
    <submittedName>
        <fullName evidence="2">Putative Alpha/beta hydrolase fold protein</fullName>
    </submittedName>
</protein>
<gene>
    <name evidence="2" type="ORF">MIPYR_50215</name>
</gene>
<accession>A0A1Y5P683</accession>
<dbReference type="RefSeq" id="WP_295577157.1">
    <property type="nucleotide sequence ID" value="NZ_FLQR01000009.1"/>
</dbReference>
<evidence type="ECO:0000313" key="2">
    <source>
        <dbReference type="EMBL" id="SBS74147.1"/>
    </source>
</evidence>
<dbReference type="Gene3D" id="3.40.50.1820">
    <property type="entry name" value="alpha/beta hydrolase"/>
    <property type="match status" value="1"/>
</dbReference>
<dbReference type="PANTHER" id="PTHR43798">
    <property type="entry name" value="MONOACYLGLYCEROL LIPASE"/>
    <property type="match status" value="1"/>
</dbReference>
<reference evidence="2" key="1">
    <citation type="submission" date="2016-03" db="EMBL/GenBank/DDBJ databases">
        <authorList>
            <person name="Ploux O."/>
        </authorList>
    </citation>
    <scope>NUCLEOTIDE SEQUENCE</scope>
    <source>
        <strain evidence="2">UC1</strain>
    </source>
</reference>
<dbReference type="Pfam" id="PF00561">
    <property type="entry name" value="Abhydrolase_1"/>
    <property type="match status" value="1"/>
</dbReference>
<dbReference type="GO" id="GO:0016020">
    <property type="term" value="C:membrane"/>
    <property type="evidence" value="ECO:0007669"/>
    <property type="project" value="TreeGrafter"/>
</dbReference>
<dbReference type="InterPro" id="IPR029058">
    <property type="entry name" value="AB_hydrolase_fold"/>
</dbReference>
<dbReference type="AlphaFoldDB" id="A0A1Y5P683"/>